<evidence type="ECO:0000313" key="2">
    <source>
        <dbReference type="EMBL" id="KAF7496420.1"/>
    </source>
</evidence>
<feature type="domain" description="Smr" evidence="1">
    <location>
        <begin position="382"/>
        <end position="458"/>
    </location>
</feature>
<reference evidence="4" key="1">
    <citation type="journal article" date="2020" name="PLoS Negl. Trop. Dis.">
        <title>High-quality nuclear genome for Sarcoptes scabiei-A critical resource for a neglected parasite.</title>
        <authorList>
            <person name="Korhonen P.K."/>
            <person name="Gasser R.B."/>
            <person name="Ma G."/>
            <person name="Wang T."/>
            <person name="Stroehlein A.J."/>
            <person name="Young N.D."/>
            <person name="Ang C.S."/>
            <person name="Fernando D.D."/>
            <person name="Lu H.C."/>
            <person name="Taylor S."/>
            <person name="Reynolds S.L."/>
            <person name="Mofiz E."/>
            <person name="Najaraj S.H."/>
            <person name="Gowda H."/>
            <person name="Madugundu A."/>
            <person name="Renuse S."/>
            <person name="Holt D."/>
            <person name="Pandey A."/>
            <person name="Papenfuss A.T."/>
            <person name="Fischer K."/>
        </authorList>
    </citation>
    <scope>NUCLEOTIDE SEQUENCE [LARGE SCALE GENOMIC DNA]</scope>
</reference>
<protein>
    <recommendedName>
        <fullName evidence="1">Smr domain-containing protein</fullName>
    </recommendedName>
</protein>
<dbReference type="EMBL" id="WVUK01000008">
    <property type="protein sequence ID" value="KAF7496420.1"/>
    <property type="molecule type" value="Genomic_DNA"/>
</dbReference>
<evidence type="ECO:0000313" key="4">
    <source>
        <dbReference type="Proteomes" id="UP000070412"/>
    </source>
</evidence>
<dbReference type="GO" id="GO:0005634">
    <property type="term" value="C:nucleus"/>
    <property type="evidence" value="ECO:0007669"/>
    <property type="project" value="TreeGrafter"/>
</dbReference>
<dbReference type="PANTHER" id="PTHR46535:SF1">
    <property type="entry name" value="NEDD4-BINDING PROTEIN 2"/>
    <property type="match status" value="1"/>
</dbReference>
<dbReference type="InterPro" id="IPR002625">
    <property type="entry name" value="Smr_dom"/>
</dbReference>
<dbReference type="InterPro" id="IPR052772">
    <property type="entry name" value="Endo/PolyKinase_Domain-Protein"/>
</dbReference>
<dbReference type="OrthoDB" id="6512072at2759"/>
<dbReference type="EnsemblMetazoa" id="SSS_6160s_mrna">
    <property type="protein sequence ID" value="KAF7496420.1"/>
    <property type="gene ID" value="SSS_6160"/>
</dbReference>
<dbReference type="PROSITE" id="PS50828">
    <property type="entry name" value="SMR"/>
    <property type="match status" value="1"/>
</dbReference>
<gene>
    <name evidence="2" type="ORF">SSS_6160</name>
</gene>
<keyword evidence="4" id="KW-1185">Reference proteome</keyword>
<dbReference type="Proteomes" id="UP000070412">
    <property type="component" value="Unassembled WGS sequence"/>
</dbReference>
<dbReference type="PANTHER" id="PTHR46535">
    <property type="entry name" value="NEDD4-BINDING PROTEIN 2"/>
    <property type="match status" value="1"/>
</dbReference>
<reference evidence="2" key="2">
    <citation type="submission" date="2020-01" db="EMBL/GenBank/DDBJ databases">
        <authorList>
            <person name="Korhonen P.K.K."/>
            <person name="Guangxu M.G."/>
            <person name="Wang T.W."/>
            <person name="Stroehlein A.J.S."/>
            <person name="Young N.D."/>
            <person name="Ang C.-S.A."/>
            <person name="Fernando D.W.F."/>
            <person name="Lu H.L."/>
            <person name="Taylor S.T."/>
            <person name="Ehtesham M.E.M."/>
            <person name="Najaraj S.H.N."/>
            <person name="Harsha G.H.G."/>
            <person name="Madugundu A.M."/>
            <person name="Renuse S.R."/>
            <person name="Holt D.H."/>
            <person name="Pandey A.P."/>
            <person name="Papenfuss A.P."/>
            <person name="Gasser R.B.G."/>
            <person name="Fischer K.F."/>
        </authorList>
    </citation>
    <scope>NUCLEOTIDE SEQUENCE</scope>
    <source>
        <strain evidence="2">SSS_KF_BRIS2020</strain>
    </source>
</reference>
<dbReference type="InterPro" id="IPR036063">
    <property type="entry name" value="Smr_dom_sf"/>
</dbReference>
<reference evidence="3" key="3">
    <citation type="submission" date="2022-06" db="UniProtKB">
        <authorList>
            <consortium name="EnsemblMetazoa"/>
        </authorList>
    </citation>
    <scope>IDENTIFICATION</scope>
</reference>
<dbReference type="Gene3D" id="3.30.1370.110">
    <property type="match status" value="1"/>
</dbReference>
<dbReference type="GO" id="GO:0004519">
    <property type="term" value="F:endonuclease activity"/>
    <property type="evidence" value="ECO:0007669"/>
    <property type="project" value="TreeGrafter"/>
</dbReference>
<sequence length="466" mass="55202">MSTVEDQIRMISLRKEFPDVNVECLKDVLGHLENDLERCQDFLRELFNDDRSSGINDVHNETIHSKGEGSTISKQQIFLPIIPSFFDDLDYLFNSRVLSGSRKKPEQLLSNEFKINESIYLPIDHCLAYDIYQTLLNHLEFYCEPKSSFEYIPNETDLIAEMIGNEDPIEKDCNINEIMETEQALKQSREDYLKSLIQRKRFCIENRIHDDALIQEWMIEKKRDFLIKNFPGIDLIKLNQLFEINFFDISETVKDIEALYDCRLPLYYNKSLYSDQVKKPKPEPSDSFASSSEIVNRLESMMIDETEREFRATIKNLFHRRNNLYIKINHLKLKKIRFIYNGNQNLVFIYEKEIQKCYHDLQLLSDDIIDAFQNHSFPEDQIDFHGLQLNEVRIILPWILDFKQDQLRSKESSSLMIITGHGNNMKGCPIRRYVGDYLAKKSFKFRPDNRGRFEVTLHQQLLNESR</sequence>
<dbReference type="AlphaFoldDB" id="A0A834RG04"/>
<dbReference type="SUPFAM" id="SSF160443">
    <property type="entry name" value="SMR domain-like"/>
    <property type="match status" value="1"/>
</dbReference>
<name>A0A834RG04_SARSC</name>
<organism evidence="2">
    <name type="scientific">Sarcoptes scabiei</name>
    <name type="common">Itch mite</name>
    <name type="synonym">Acarus scabiei</name>
    <dbReference type="NCBI Taxonomy" id="52283"/>
    <lineage>
        <taxon>Eukaryota</taxon>
        <taxon>Metazoa</taxon>
        <taxon>Ecdysozoa</taxon>
        <taxon>Arthropoda</taxon>
        <taxon>Chelicerata</taxon>
        <taxon>Arachnida</taxon>
        <taxon>Acari</taxon>
        <taxon>Acariformes</taxon>
        <taxon>Sarcoptiformes</taxon>
        <taxon>Astigmata</taxon>
        <taxon>Psoroptidia</taxon>
        <taxon>Sarcoptoidea</taxon>
        <taxon>Sarcoptidae</taxon>
        <taxon>Sarcoptinae</taxon>
        <taxon>Sarcoptes</taxon>
    </lineage>
</organism>
<evidence type="ECO:0000313" key="3">
    <source>
        <dbReference type="EnsemblMetazoa" id="KAF7496420.1"/>
    </source>
</evidence>
<accession>A0A834RG04</accession>
<evidence type="ECO:0000259" key="1">
    <source>
        <dbReference type="PROSITE" id="PS50828"/>
    </source>
</evidence>
<proteinExistence type="predicted"/>